<dbReference type="InterPro" id="IPR006311">
    <property type="entry name" value="TAT_signal"/>
</dbReference>
<gene>
    <name evidence="1" type="ORF">GCM10009751_04260</name>
</gene>
<dbReference type="Proteomes" id="UP001501094">
    <property type="component" value="Unassembled WGS sequence"/>
</dbReference>
<evidence type="ECO:0000313" key="1">
    <source>
        <dbReference type="EMBL" id="GAA1850980.1"/>
    </source>
</evidence>
<name>A0ABN2N3X0_9MICO</name>
<keyword evidence="2" id="KW-1185">Reference proteome</keyword>
<evidence type="ECO:0000313" key="2">
    <source>
        <dbReference type="Proteomes" id="UP001501094"/>
    </source>
</evidence>
<dbReference type="PROSITE" id="PS51257">
    <property type="entry name" value="PROKAR_LIPOPROTEIN"/>
    <property type="match status" value="1"/>
</dbReference>
<dbReference type="RefSeq" id="WP_344099020.1">
    <property type="nucleotide sequence ID" value="NZ_BAAANL010000001.1"/>
</dbReference>
<proteinExistence type="predicted"/>
<organism evidence="1 2">
    <name type="scientific">Myceligenerans crystallogenes</name>
    <dbReference type="NCBI Taxonomy" id="316335"/>
    <lineage>
        <taxon>Bacteria</taxon>
        <taxon>Bacillati</taxon>
        <taxon>Actinomycetota</taxon>
        <taxon>Actinomycetes</taxon>
        <taxon>Micrococcales</taxon>
        <taxon>Promicromonosporaceae</taxon>
        <taxon>Myceligenerans</taxon>
    </lineage>
</organism>
<dbReference type="PROSITE" id="PS51318">
    <property type="entry name" value="TAT"/>
    <property type="match status" value="1"/>
</dbReference>
<reference evidence="1 2" key="1">
    <citation type="journal article" date="2019" name="Int. J. Syst. Evol. Microbiol.">
        <title>The Global Catalogue of Microorganisms (GCM) 10K type strain sequencing project: providing services to taxonomists for standard genome sequencing and annotation.</title>
        <authorList>
            <consortium name="The Broad Institute Genomics Platform"/>
            <consortium name="The Broad Institute Genome Sequencing Center for Infectious Disease"/>
            <person name="Wu L."/>
            <person name="Ma J."/>
        </authorList>
    </citation>
    <scope>NUCLEOTIDE SEQUENCE [LARGE SCALE GENOMIC DNA]</scope>
    <source>
        <strain evidence="1 2">JCM 14326</strain>
    </source>
</reference>
<protein>
    <recommendedName>
        <fullName evidence="3">SurA N-terminal domain-containing protein</fullName>
    </recommendedName>
</protein>
<dbReference type="SUPFAM" id="SSF109998">
    <property type="entry name" value="Triger factor/SurA peptide-binding domain-like"/>
    <property type="match status" value="1"/>
</dbReference>
<evidence type="ECO:0008006" key="3">
    <source>
        <dbReference type="Google" id="ProtNLM"/>
    </source>
</evidence>
<dbReference type="EMBL" id="BAAANL010000001">
    <property type="protein sequence ID" value="GAA1850980.1"/>
    <property type="molecule type" value="Genomic_DNA"/>
</dbReference>
<accession>A0ABN2N3X0</accession>
<dbReference type="InterPro" id="IPR027304">
    <property type="entry name" value="Trigger_fact/SurA_dom_sf"/>
</dbReference>
<comment type="caution">
    <text evidence="1">The sequence shown here is derived from an EMBL/GenBank/DDBJ whole genome shotgun (WGS) entry which is preliminary data.</text>
</comment>
<sequence>MLGLTRRTVRSGAAAVAAALLLGGCAPRTDPSVLATVDGAEITAGAVASRMDSTVEEYIWTGDAAPGERARRALDVAVRDAALAAAARDDGATGSSQSELLSGLLVAERAAHPELDAASVSDDEAREWFESNGDDFAQVHHAEVTWVAVDDPDTARAAHAAWTADPRLGPADLALGDEDTWGDAAVGHDSEIHVMVERLVNAVRTEGEIGLDLDADTGLWWLVRVDSAALAEPEWDEVLAGRVRTAMAHERETAHLAGLAQEACGGPCGELHEENVDAFVAQRERDYFARDARTAGSEA</sequence>